<proteinExistence type="predicted"/>
<name>A0ABR3MBN2_9TELE</name>
<evidence type="ECO:0000256" key="1">
    <source>
        <dbReference type="SAM" id="MobiDB-lite"/>
    </source>
</evidence>
<comment type="caution">
    <text evidence="2">The sequence shown here is derived from an EMBL/GenBank/DDBJ whole genome shotgun (WGS) entry which is preliminary data.</text>
</comment>
<evidence type="ECO:0000313" key="2">
    <source>
        <dbReference type="EMBL" id="KAL1261429.1"/>
    </source>
</evidence>
<gene>
    <name evidence="2" type="ORF">QQF64_006694</name>
</gene>
<reference evidence="2 3" key="1">
    <citation type="submission" date="2023-09" db="EMBL/GenBank/DDBJ databases">
        <authorList>
            <person name="Wang M."/>
        </authorList>
    </citation>
    <scope>NUCLEOTIDE SEQUENCE [LARGE SCALE GENOMIC DNA]</scope>
    <source>
        <strain evidence="2">GT-2023</strain>
        <tissue evidence="2">Liver</tissue>
    </source>
</reference>
<protein>
    <submittedName>
        <fullName evidence="2">Uncharacterized protein</fullName>
    </submittedName>
</protein>
<feature type="region of interest" description="Disordered" evidence="1">
    <location>
        <begin position="257"/>
        <end position="285"/>
    </location>
</feature>
<accession>A0ABR3MBN2</accession>
<keyword evidence="3" id="KW-1185">Reference proteome</keyword>
<organism evidence="2 3">
    <name type="scientific">Cirrhinus molitorella</name>
    <name type="common">mud carp</name>
    <dbReference type="NCBI Taxonomy" id="172907"/>
    <lineage>
        <taxon>Eukaryota</taxon>
        <taxon>Metazoa</taxon>
        <taxon>Chordata</taxon>
        <taxon>Craniata</taxon>
        <taxon>Vertebrata</taxon>
        <taxon>Euteleostomi</taxon>
        <taxon>Actinopterygii</taxon>
        <taxon>Neopterygii</taxon>
        <taxon>Teleostei</taxon>
        <taxon>Ostariophysi</taxon>
        <taxon>Cypriniformes</taxon>
        <taxon>Cyprinidae</taxon>
        <taxon>Labeoninae</taxon>
        <taxon>Labeonini</taxon>
        <taxon>Cirrhinus</taxon>
    </lineage>
</organism>
<sequence>MTESIPITYPYKATNEILKKKHKEKLLKDRPETLYSDLYKNGEVSNIIYYTEDPEAWHSAIRQHYPTVIRKGISNEWKLQVKEEDNLESDVMITANLYKNGTVMIQGNLKTFEKDFLQIKKKAQLNKTCPNTLKQAENTSISTHQATYEQSRDDSEDISLLHSIISDMKEKFREMELELVQLREEVHGIVQQTDPKERDEDYRKEIIMLKEEIQELKNQKEEYNKQLSVIREEMRELKQDLKKTSQNGKLPVLKEQLTQTEEEQQSLEQTPPTTTAINLGNHPLPNSYSQTQPQIVLLMDSNGKFVDEKKLFPRTKIKKIWCPNTQKAWSSCVKSSWVPPAILSSTLAPTI</sequence>
<evidence type="ECO:0000313" key="3">
    <source>
        <dbReference type="Proteomes" id="UP001558613"/>
    </source>
</evidence>
<dbReference type="Proteomes" id="UP001558613">
    <property type="component" value="Unassembled WGS sequence"/>
</dbReference>
<dbReference type="EMBL" id="JAYMGO010000014">
    <property type="protein sequence ID" value="KAL1261429.1"/>
    <property type="molecule type" value="Genomic_DNA"/>
</dbReference>
<feature type="compositionally biased region" description="Low complexity" evidence="1">
    <location>
        <begin position="266"/>
        <end position="275"/>
    </location>
</feature>